<feature type="transmembrane region" description="Helical" evidence="6">
    <location>
        <begin position="369"/>
        <end position="387"/>
    </location>
</feature>
<evidence type="ECO:0000256" key="2">
    <source>
        <dbReference type="ARBA" id="ARBA00022475"/>
    </source>
</evidence>
<evidence type="ECO:0000259" key="7">
    <source>
        <dbReference type="PROSITE" id="PS50156"/>
    </source>
</evidence>
<feature type="transmembrane region" description="Helical" evidence="6">
    <location>
        <begin position="12"/>
        <end position="30"/>
    </location>
</feature>
<gene>
    <name evidence="8" type="primary">mmpL8_8</name>
    <name evidence="8" type="ORF">NCTC10821_03736</name>
</gene>
<keyword evidence="5 6" id="KW-0472">Membrane</keyword>
<evidence type="ECO:0000313" key="8">
    <source>
        <dbReference type="EMBL" id="STZ60198.1"/>
    </source>
</evidence>
<evidence type="ECO:0000313" key="9">
    <source>
        <dbReference type="Proteomes" id="UP000254978"/>
    </source>
</evidence>
<feature type="transmembrane region" description="Helical" evidence="6">
    <location>
        <begin position="666"/>
        <end position="688"/>
    </location>
</feature>
<organism evidence="8 9">
    <name type="scientific">Mycolicibacterium tokaiense</name>
    <dbReference type="NCBI Taxonomy" id="39695"/>
    <lineage>
        <taxon>Bacteria</taxon>
        <taxon>Bacillati</taxon>
        <taxon>Actinomycetota</taxon>
        <taxon>Actinomycetes</taxon>
        <taxon>Mycobacteriales</taxon>
        <taxon>Mycobacteriaceae</taxon>
        <taxon>Mycolicibacterium</taxon>
    </lineage>
</organism>
<dbReference type="SUPFAM" id="SSF82866">
    <property type="entry name" value="Multidrug efflux transporter AcrB transmembrane domain"/>
    <property type="match status" value="2"/>
</dbReference>
<feature type="domain" description="SSD" evidence="7">
    <location>
        <begin position="206"/>
        <end position="331"/>
    </location>
</feature>
<keyword evidence="2" id="KW-1003">Cell membrane</keyword>
<feature type="transmembrane region" description="Helical" evidence="6">
    <location>
        <begin position="531"/>
        <end position="552"/>
    </location>
</feature>
<evidence type="ECO:0000256" key="5">
    <source>
        <dbReference type="ARBA" id="ARBA00023136"/>
    </source>
</evidence>
<name>A0A378THB2_9MYCO</name>
<keyword evidence="4 6" id="KW-1133">Transmembrane helix</keyword>
<evidence type="ECO:0000256" key="4">
    <source>
        <dbReference type="ARBA" id="ARBA00022989"/>
    </source>
</evidence>
<dbReference type="GO" id="GO:0005886">
    <property type="term" value="C:plasma membrane"/>
    <property type="evidence" value="ECO:0007669"/>
    <property type="project" value="UniProtKB-SubCell"/>
</dbReference>
<evidence type="ECO:0000256" key="1">
    <source>
        <dbReference type="ARBA" id="ARBA00004651"/>
    </source>
</evidence>
<sequence length="991" mass="105803">MRLSSLLRRFRWLVFAAWVLALVPAVWLILTQSSNLTGGGFEVEGSQSLHVQYEIEDHFPDEGASPLALVAAPRADASYQDMTAAVAELERMAAEVPSVTIVPNPVQPPPQPDRPYVVSLKLGFDNSGAVDTAKQLREKVGISGEQPGETAEGKVRLYVIGQGALGAAASESTKHDIAEAEKWNLPIVLAVLLAVFGSLAAAAIPLLIGICTVVVTMGLVFLLSMFTTMSVFVTSTVTMLGIALAIDYSLFILMRFREELRAGRDVQQATDAAMATSGLAVVLSGATVIASVTGLYLINTPVLNSMATGAILAVAVAVLTSATLIPAVLTTFGRAAAKRSRVLHWGRRAETTQSRFWTRWIGGVMRRPWLSALGATVVLLVMAAPVLSMSLGNSMLRQFDATHEIRGGVGAAAEALGPGALGPVRVLVTFPEGNAGAPPNMAVVDAIGAEMDRAVNVVSVTPAVVSDDGRSALLSAVLAVDPEDIAARQTIDLLRDQLPRVPGAEGVSVDVGGPTALIKDFDDRVSHMEPWVFVFVALIAFLMLLAAIRSVFLALKGVVMTVLSVAAAYGSLVVIFQWGWLQDLGFEPLGSIDSTIPPLVLALTFGLSMDYEIFLLTRVRERFLQSGDTKDAVAYGVSTSARTITSAALIMIAVFIGFAFAGMPLVAQLGVACAVAIAVDATVVRLVLVPALMAMFDQWNWWLPKGLGRILPSVDFEKPLPKVDLGDLVIIPDDISALVAPNADMRMVVKSAAKLKDLAPDAITVADPLAFSGCTGLSALTTAFKAKVKGLDEARAVSARQARLGLPLRRNRSDRAQASEGNGQATVRVHRPVHPVTMWRGRLSVALDALSVQNDPAGDYHHALRRQCPLETTNVQLPTGDRLRIPTGAETIRLKGYLIMCRNHRRDFADFADLVDAMEPQTAAVALGTIDRYYSGQPTDRQWVATQLLRRLSDPHPDDAGDDAGPDAEADWEKVRQRCLAVAVAMLEEAR</sequence>
<dbReference type="Pfam" id="PF03176">
    <property type="entry name" value="MMPL"/>
    <property type="match status" value="2"/>
</dbReference>
<keyword evidence="9" id="KW-1185">Reference proteome</keyword>
<evidence type="ECO:0000256" key="3">
    <source>
        <dbReference type="ARBA" id="ARBA00022692"/>
    </source>
</evidence>
<keyword evidence="3 6" id="KW-0812">Transmembrane</keyword>
<dbReference type="AlphaFoldDB" id="A0A378THB2"/>
<dbReference type="Gene3D" id="1.20.1640.10">
    <property type="entry name" value="Multidrug efflux transporter AcrB transmembrane domain"/>
    <property type="match status" value="2"/>
</dbReference>
<comment type="subcellular location">
    <subcellularLocation>
        <location evidence="1">Cell membrane</location>
        <topology evidence="1">Multi-pass membrane protein</topology>
    </subcellularLocation>
</comment>
<feature type="transmembrane region" description="Helical" evidence="6">
    <location>
        <begin position="310"/>
        <end position="332"/>
    </location>
</feature>
<feature type="transmembrane region" description="Helical" evidence="6">
    <location>
        <begin position="183"/>
        <end position="201"/>
    </location>
</feature>
<feature type="transmembrane region" description="Helical" evidence="6">
    <location>
        <begin position="206"/>
        <end position="226"/>
    </location>
</feature>
<dbReference type="InterPro" id="IPR050545">
    <property type="entry name" value="Mycobact_MmpL"/>
</dbReference>
<dbReference type="InterPro" id="IPR004869">
    <property type="entry name" value="MMPL_dom"/>
</dbReference>
<evidence type="ECO:0000256" key="6">
    <source>
        <dbReference type="SAM" id="Phobius"/>
    </source>
</evidence>
<feature type="transmembrane region" description="Helical" evidence="6">
    <location>
        <begin position="600"/>
        <end position="619"/>
    </location>
</feature>
<dbReference type="PANTHER" id="PTHR33406:SF13">
    <property type="entry name" value="MEMBRANE PROTEIN YDFJ"/>
    <property type="match status" value="1"/>
</dbReference>
<dbReference type="InterPro" id="IPR000731">
    <property type="entry name" value="SSD"/>
</dbReference>
<dbReference type="PROSITE" id="PS50156">
    <property type="entry name" value="SSD"/>
    <property type="match status" value="1"/>
</dbReference>
<dbReference type="PANTHER" id="PTHR33406">
    <property type="entry name" value="MEMBRANE PROTEIN MJ1562-RELATED"/>
    <property type="match status" value="1"/>
</dbReference>
<feature type="transmembrane region" description="Helical" evidence="6">
    <location>
        <begin position="232"/>
        <end position="253"/>
    </location>
</feature>
<feature type="transmembrane region" description="Helical" evidence="6">
    <location>
        <begin position="274"/>
        <end position="298"/>
    </location>
</feature>
<dbReference type="EMBL" id="UGQT01000001">
    <property type="protein sequence ID" value="STZ60198.1"/>
    <property type="molecule type" value="Genomic_DNA"/>
</dbReference>
<dbReference type="Proteomes" id="UP000254978">
    <property type="component" value="Unassembled WGS sequence"/>
</dbReference>
<accession>A0A378THB2</accession>
<proteinExistence type="predicted"/>
<feature type="transmembrane region" description="Helical" evidence="6">
    <location>
        <begin position="640"/>
        <end position="660"/>
    </location>
</feature>
<feature type="transmembrane region" description="Helical" evidence="6">
    <location>
        <begin position="559"/>
        <end position="580"/>
    </location>
</feature>
<reference evidence="8 9" key="1">
    <citation type="submission" date="2018-06" db="EMBL/GenBank/DDBJ databases">
        <authorList>
            <consortium name="Pathogen Informatics"/>
            <person name="Doyle S."/>
        </authorList>
    </citation>
    <scope>NUCLEOTIDE SEQUENCE [LARGE SCALE GENOMIC DNA]</scope>
    <source>
        <strain evidence="8 9">NCTC10821</strain>
    </source>
</reference>
<protein>
    <submittedName>
        <fullName evidence="8">Putative RND superfamily drug exporter</fullName>
    </submittedName>
</protein>